<keyword evidence="1" id="KW-0547">Nucleotide-binding</keyword>
<evidence type="ECO:0000313" key="9">
    <source>
        <dbReference type="Proteomes" id="UP001458880"/>
    </source>
</evidence>
<dbReference type="PROSITE" id="PS51192">
    <property type="entry name" value="HELICASE_ATP_BIND_1"/>
    <property type="match status" value="1"/>
</dbReference>
<comment type="caution">
    <text evidence="8">The sequence shown here is derived from an EMBL/GenBank/DDBJ whole genome shotgun (WGS) entry which is preliminary data.</text>
</comment>
<evidence type="ECO:0000256" key="3">
    <source>
        <dbReference type="ARBA" id="ARBA00022806"/>
    </source>
</evidence>
<keyword evidence="4" id="KW-0067">ATP-binding</keyword>
<dbReference type="InterPro" id="IPR014001">
    <property type="entry name" value="Helicase_ATP-bd"/>
</dbReference>
<dbReference type="GO" id="GO:0005737">
    <property type="term" value="C:cytoplasm"/>
    <property type="evidence" value="ECO:0007669"/>
    <property type="project" value="TreeGrafter"/>
</dbReference>
<dbReference type="PANTHER" id="PTHR44533:SF4">
    <property type="entry name" value="DEAD_H RNA HELICASE, PUTATIVE-RELATED"/>
    <property type="match status" value="1"/>
</dbReference>
<name>A0AAW1MHL0_POPJA</name>
<evidence type="ECO:0000256" key="4">
    <source>
        <dbReference type="ARBA" id="ARBA00022840"/>
    </source>
</evidence>
<evidence type="ECO:0000259" key="6">
    <source>
        <dbReference type="PROSITE" id="PS51192"/>
    </source>
</evidence>
<dbReference type="Proteomes" id="UP001458880">
    <property type="component" value="Unassembled WGS sequence"/>
</dbReference>
<dbReference type="SUPFAM" id="SSF52540">
    <property type="entry name" value="P-loop containing nucleoside triphosphate hydrolases"/>
    <property type="match status" value="1"/>
</dbReference>
<keyword evidence="9" id="KW-1185">Reference proteome</keyword>
<organism evidence="8 9">
    <name type="scientific">Popillia japonica</name>
    <name type="common">Japanese beetle</name>
    <dbReference type="NCBI Taxonomy" id="7064"/>
    <lineage>
        <taxon>Eukaryota</taxon>
        <taxon>Metazoa</taxon>
        <taxon>Ecdysozoa</taxon>
        <taxon>Arthropoda</taxon>
        <taxon>Hexapoda</taxon>
        <taxon>Insecta</taxon>
        <taxon>Pterygota</taxon>
        <taxon>Neoptera</taxon>
        <taxon>Endopterygota</taxon>
        <taxon>Coleoptera</taxon>
        <taxon>Polyphaga</taxon>
        <taxon>Scarabaeiformia</taxon>
        <taxon>Scarabaeidae</taxon>
        <taxon>Rutelinae</taxon>
        <taxon>Popillia</taxon>
    </lineage>
</organism>
<proteinExistence type="predicted"/>
<dbReference type="GO" id="GO:0003676">
    <property type="term" value="F:nucleic acid binding"/>
    <property type="evidence" value="ECO:0007669"/>
    <property type="project" value="InterPro"/>
</dbReference>
<dbReference type="SMART" id="SM00490">
    <property type="entry name" value="HELICc"/>
    <property type="match status" value="1"/>
</dbReference>
<evidence type="ECO:0000256" key="5">
    <source>
        <dbReference type="SAM" id="Coils"/>
    </source>
</evidence>
<evidence type="ECO:0000256" key="1">
    <source>
        <dbReference type="ARBA" id="ARBA00022741"/>
    </source>
</evidence>
<dbReference type="Pfam" id="PF00270">
    <property type="entry name" value="DEAD"/>
    <property type="match status" value="1"/>
</dbReference>
<reference evidence="8 9" key="1">
    <citation type="journal article" date="2024" name="BMC Genomics">
        <title>De novo assembly and annotation of Popillia japonica's genome with initial clues to its potential as an invasive pest.</title>
        <authorList>
            <person name="Cucini C."/>
            <person name="Boschi S."/>
            <person name="Funari R."/>
            <person name="Cardaioli E."/>
            <person name="Iannotti N."/>
            <person name="Marturano G."/>
            <person name="Paoli F."/>
            <person name="Bruttini M."/>
            <person name="Carapelli A."/>
            <person name="Frati F."/>
            <person name="Nardi F."/>
        </authorList>
    </citation>
    <scope>NUCLEOTIDE SEQUENCE [LARGE SCALE GENOMIC DNA]</scope>
    <source>
        <strain evidence="8">DMR45628</strain>
    </source>
</reference>
<dbReference type="SMART" id="SM00487">
    <property type="entry name" value="DEXDc"/>
    <property type="match status" value="1"/>
</dbReference>
<evidence type="ECO:0000313" key="8">
    <source>
        <dbReference type="EMBL" id="KAK9745860.1"/>
    </source>
</evidence>
<dbReference type="FunFam" id="3.40.50.300:FF:001039">
    <property type="entry name" value="ATP-dependent RNA helicase DDX60"/>
    <property type="match status" value="1"/>
</dbReference>
<keyword evidence="3 8" id="KW-0347">Helicase</keyword>
<protein>
    <submittedName>
        <fullName evidence="8">Helicase conserved C-terminal domain</fullName>
    </submittedName>
</protein>
<keyword evidence="2" id="KW-0378">Hydrolase</keyword>
<sequence length="1413" mass="162946">MDPESVIEENAELVNDKKANYKASDDIDCEYIKQYPESTEQQKLTEDVIRRYEENDGDLSIIMEGINIPYYEEVTAIINSNIPIIIDADALITYAFLQDNHDIRMGGQYLHVVYICERFLSILSERGANLLIVLFDVWDCLRATIEFFQQQNIVLIWKNIADIWQGTMFCYICYIVKDTINCGKELGHFRQVYEYYIDLVEKECMLKIEPYPISPYSEVPVFRLVENQMNGNSEKVKLYSLNTLLSKYFSGAVMYDNNWLDPPNVEGQAKFNETRHWHSRLPLTDEYDRITVAFTPNETVTQGNLRKQWTQRQIVLNSNYLNVYGNNLEGNAVKYEAFICQKEISKKNKTASKKLVVNKKHEKTSSSLTKIKEKIRIEKQQKILSQEQELLNQLRNNLEKNDHTLSFGEKLDHVNSLLKRLTMEESVRSAKLIKLHTYRNRLISAPPVDRSVELAKEVYIVTRSILLKKELSISDKDKRFLAKFLHELGLTELAIRNNLPEIDDYSHIMNLNWIRFQLQHLGPDLERLSDNVFDKDVGFAPDPWQAKFIDAVRKRKSAFVVAPTSSGKTFAAYYCMKRVLQESEDGVVVYVAPTKALVNQVEATVYSRFKNVKLRNGQHLVGVFTRDYKKYTLTCRILITVPKCLDILLLSPRRFAWQKNLKYAIFDEIHRLSGHLEGLVWERCLLLIRCPFLALSATINDIHEFHSWLQNNENFKCEQDRALNQIRDSYEVVLVHHTERHTDLIKHFYSNETDLQPYHPYAALDAKTMREWNGVPSTIQLSPSETLQLYDVMYLNRSKQKIIETQCSITEHFSTTAPTGFISRRQVTEFENKLAQIIYEIYMEDEETFERIWLSNKTEIPALLNRLHQKKLLPCILFSFNRNLVESAAYVIVEDCQKHENVVDRRTEKLNKKLNKIEKRARDIKENSNKCSISFNNSADSEILRFTGSKYKGEGLLDSNDLQFIEKRLEKVQSNSQFKETLPYGVSFHHGGLNNVQRSTVEMLFRLGIIKVVCATGTLAVGLHMPCKTVIIFGDSPYLNSIEYHQMSGRAGRRGFDMAGNVIFMGLSKKRCDNLITSKLPKMLGNFPVNVSLIANLLTLVSTVTDREKSSEKATNVTISRVITYLENSLIFQSKANLKIQVQHYVNFALQLLYIQGFCTADGVPLKLSGIINHLTDEEPGNLVFAYLLRTGALRRLILSMDSDQDRQWALVIVLSHLFCRFKLHPLKHMQKFCNSVVILEPLPPIILEAIQQYNAEVKSIFNEYFVSVAKHLVPMLGKDETLPLSGITYSPQYFYEDEEPGTLSASIKSARREITACSSFTALSGNDDKNLYTGTIISNIRSEICPGIKVVPLLETGTAYNSYVADFYRHGILEAIRRDNGFKEGKEFDLLNQFLLNLKFLLGLFLFNSYQN</sequence>
<dbReference type="InterPro" id="IPR027417">
    <property type="entry name" value="P-loop_NTPase"/>
</dbReference>
<dbReference type="Pfam" id="PF00271">
    <property type="entry name" value="Helicase_C"/>
    <property type="match status" value="1"/>
</dbReference>
<dbReference type="GO" id="GO:0005524">
    <property type="term" value="F:ATP binding"/>
    <property type="evidence" value="ECO:0007669"/>
    <property type="project" value="UniProtKB-KW"/>
</dbReference>
<dbReference type="InterPro" id="IPR011545">
    <property type="entry name" value="DEAD/DEAH_box_helicase_dom"/>
</dbReference>
<dbReference type="Gene3D" id="3.40.50.300">
    <property type="entry name" value="P-loop containing nucleotide triphosphate hydrolases"/>
    <property type="match status" value="2"/>
</dbReference>
<dbReference type="EMBL" id="JASPKY010000044">
    <property type="protein sequence ID" value="KAK9745860.1"/>
    <property type="molecule type" value="Genomic_DNA"/>
</dbReference>
<gene>
    <name evidence="8" type="ORF">QE152_g6533</name>
</gene>
<dbReference type="GO" id="GO:0016787">
    <property type="term" value="F:hydrolase activity"/>
    <property type="evidence" value="ECO:0007669"/>
    <property type="project" value="UniProtKB-KW"/>
</dbReference>
<accession>A0AAW1MHL0</accession>
<feature type="domain" description="Helicase ATP-binding" evidence="6">
    <location>
        <begin position="549"/>
        <end position="717"/>
    </location>
</feature>
<dbReference type="Pfam" id="PF26076">
    <property type="entry name" value="WHD_DDX60"/>
    <property type="match status" value="1"/>
</dbReference>
<dbReference type="InterPro" id="IPR059032">
    <property type="entry name" value="WHD_DDX60"/>
</dbReference>
<dbReference type="InterPro" id="IPR001650">
    <property type="entry name" value="Helicase_C-like"/>
</dbReference>
<keyword evidence="5" id="KW-0175">Coiled coil</keyword>
<evidence type="ECO:0000259" key="7">
    <source>
        <dbReference type="PROSITE" id="PS51194"/>
    </source>
</evidence>
<feature type="coiled-coil region" evidence="5">
    <location>
        <begin position="377"/>
        <end position="404"/>
    </location>
</feature>
<dbReference type="GO" id="GO:0004386">
    <property type="term" value="F:helicase activity"/>
    <property type="evidence" value="ECO:0007669"/>
    <property type="project" value="UniProtKB-KW"/>
</dbReference>
<feature type="domain" description="Helicase C-terminal" evidence="7">
    <location>
        <begin position="909"/>
        <end position="1095"/>
    </location>
</feature>
<dbReference type="PROSITE" id="PS51194">
    <property type="entry name" value="HELICASE_CTER"/>
    <property type="match status" value="1"/>
</dbReference>
<evidence type="ECO:0000256" key="2">
    <source>
        <dbReference type="ARBA" id="ARBA00022801"/>
    </source>
</evidence>
<dbReference type="InterPro" id="IPR052431">
    <property type="entry name" value="SKI2_subfamily_helicases"/>
</dbReference>
<dbReference type="PANTHER" id="PTHR44533">
    <property type="entry name" value="DEAD/H RNA HELICASE, PUTATIVE-RELATED"/>
    <property type="match status" value="1"/>
</dbReference>